<organism evidence="1">
    <name type="scientific">Solanum chacoense</name>
    <name type="common">Chaco potato</name>
    <dbReference type="NCBI Taxonomy" id="4108"/>
    <lineage>
        <taxon>Eukaryota</taxon>
        <taxon>Viridiplantae</taxon>
        <taxon>Streptophyta</taxon>
        <taxon>Embryophyta</taxon>
        <taxon>Tracheophyta</taxon>
        <taxon>Spermatophyta</taxon>
        <taxon>Magnoliopsida</taxon>
        <taxon>eudicotyledons</taxon>
        <taxon>Gunneridae</taxon>
        <taxon>Pentapetalae</taxon>
        <taxon>asterids</taxon>
        <taxon>lamiids</taxon>
        <taxon>Solanales</taxon>
        <taxon>Solanaceae</taxon>
        <taxon>Solanoideae</taxon>
        <taxon>Solaneae</taxon>
        <taxon>Solanum</taxon>
    </lineage>
</organism>
<sequence length="63" mass="7294">MALEADATLEKMTSFRALLPNTVWVGNCLFPCGELYNRQTTYRTPPLLPICKFILNFISQRER</sequence>
<name>A0A0V0H7Z5_SOLCH</name>
<evidence type="ECO:0000313" key="1">
    <source>
        <dbReference type="EMBL" id="JAP16494.1"/>
    </source>
</evidence>
<accession>A0A0V0H7Z5</accession>
<reference evidence="1" key="1">
    <citation type="submission" date="2015-12" db="EMBL/GenBank/DDBJ databases">
        <title>Gene expression during late stages of embryo sac development: a critical building block for successful pollen-pistil interactions.</title>
        <authorList>
            <person name="Liu Y."/>
            <person name="Joly V."/>
            <person name="Sabar M."/>
            <person name="Matton D.P."/>
        </authorList>
    </citation>
    <scope>NUCLEOTIDE SEQUENCE</scope>
</reference>
<dbReference type="EMBL" id="GEDG01023754">
    <property type="protein sequence ID" value="JAP16494.1"/>
    <property type="molecule type" value="Transcribed_RNA"/>
</dbReference>
<proteinExistence type="predicted"/>
<dbReference type="AlphaFoldDB" id="A0A0V0H7Z5"/>
<protein>
    <submittedName>
        <fullName evidence="1">Putative ovule protein</fullName>
    </submittedName>
</protein>